<proteinExistence type="predicted"/>
<protein>
    <submittedName>
        <fullName evidence="1">Uncharacterized protein</fullName>
    </submittedName>
</protein>
<name>A0A813BM42_9DINO</name>
<keyword evidence="2" id="KW-1185">Reference proteome</keyword>
<dbReference type="Proteomes" id="UP000601435">
    <property type="component" value="Unassembled WGS sequence"/>
</dbReference>
<feature type="non-terminal residue" evidence="1">
    <location>
        <position position="1"/>
    </location>
</feature>
<sequence>VQALFTQLGPLSTGKFSSLRVALLFKPGNYSLDVPVGFYTQVLGLGESPEEVTFTGRRGVYGPSEADNVNFNTFWKAVENVANRPTSQRTTWSVSQAAPMRRVKVHGDLAFGEPGKDGPSEGSGGFVANLEVTGTVDLVRQQQWLIRSCKVRNTTYFDSPPRAVNFVYVGTEGAPAETSCTNSLQDPVSPHPQNLLVEKPPVLLEKPYITVDAMGKFNLAIPRPVWGRSGPSWDEADLTGFEHVFV</sequence>
<dbReference type="OrthoDB" id="5959761at2759"/>
<dbReference type="EMBL" id="CAJNJA010074241">
    <property type="protein sequence ID" value="CAE7911768.1"/>
    <property type="molecule type" value="Genomic_DNA"/>
</dbReference>
<reference evidence="1" key="1">
    <citation type="submission" date="2021-02" db="EMBL/GenBank/DDBJ databases">
        <authorList>
            <person name="Dougan E. K."/>
            <person name="Rhodes N."/>
            <person name="Thang M."/>
            <person name="Chan C."/>
        </authorList>
    </citation>
    <scope>NUCLEOTIDE SEQUENCE</scope>
</reference>
<gene>
    <name evidence="1" type="ORF">SNEC2469_LOCUS31100</name>
</gene>
<dbReference type="AlphaFoldDB" id="A0A813BM42"/>
<feature type="non-terminal residue" evidence="1">
    <location>
        <position position="246"/>
    </location>
</feature>
<accession>A0A813BM42</accession>
<evidence type="ECO:0000313" key="1">
    <source>
        <dbReference type="EMBL" id="CAE7911768.1"/>
    </source>
</evidence>
<evidence type="ECO:0000313" key="2">
    <source>
        <dbReference type="Proteomes" id="UP000601435"/>
    </source>
</evidence>
<comment type="caution">
    <text evidence="1">The sequence shown here is derived from an EMBL/GenBank/DDBJ whole genome shotgun (WGS) entry which is preliminary data.</text>
</comment>
<organism evidence="1 2">
    <name type="scientific">Symbiodinium necroappetens</name>
    <dbReference type="NCBI Taxonomy" id="1628268"/>
    <lineage>
        <taxon>Eukaryota</taxon>
        <taxon>Sar</taxon>
        <taxon>Alveolata</taxon>
        <taxon>Dinophyceae</taxon>
        <taxon>Suessiales</taxon>
        <taxon>Symbiodiniaceae</taxon>
        <taxon>Symbiodinium</taxon>
    </lineage>
</organism>